<accession>A0A090X6Y0</accession>
<reference evidence="1 2" key="1">
    <citation type="journal article" date="2014" name="Genome Announc.">
        <title>Draft Genome Sequences of Marine Flavobacterium Algibacter lectus Strains SS8 and NR4.</title>
        <authorList>
            <person name="Takatani N."/>
            <person name="Nakanishi M."/>
            <person name="Meirelles P."/>
            <person name="Mino S."/>
            <person name="Suda W."/>
            <person name="Oshima K."/>
            <person name="Hattori M."/>
            <person name="Ohkuma M."/>
            <person name="Hosokawa M."/>
            <person name="Miyashita K."/>
            <person name="Thompson F.L."/>
            <person name="Niwa A."/>
            <person name="Sawabe T."/>
            <person name="Sawabe T."/>
        </authorList>
    </citation>
    <scope>NUCLEOTIDE SEQUENCE [LARGE SCALE GENOMIC DNA]</scope>
    <source>
        <strain evidence="2">JCM19274</strain>
    </source>
</reference>
<dbReference type="InterPro" id="IPR012334">
    <property type="entry name" value="Pectin_lyas_fold"/>
</dbReference>
<evidence type="ECO:0000313" key="1">
    <source>
        <dbReference type="EMBL" id="GAL82067.1"/>
    </source>
</evidence>
<evidence type="ECO:0000313" key="2">
    <source>
        <dbReference type="Proteomes" id="UP000029643"/>
    </source>
</evidence>
<dbReference type="EMBL" id="BBNU01000021">
    <property type="protein sequence ID" value="GAL82067.1"/>
    <property type="molecule type" value="Genomic_DNA"/>
</dbReference>
<comment type="caution">
    <text evidence="1">The sequence shown here is derived from an EMBL/GenBank/DDBJ whole genome shotgun (WGS) entry which is preliminary data.</text>
</comment>
<dbReference type="InterPro" id="IPR011050">
    <property type="entry name" value="Pectin_lyase_fold/virulence"/>
</dbReference>
<organism evidence="1 2">
    <name type="scientific">Algibacter lectus</name>
    <dbReference type="NCBI Taxonomy" id="221126"/>
    <lineage>
        <taxon>Bacteria</taxon>
        <taxon>Pseudomonadati</taxon>
        <taxon>Bacteroidota</taxon>
        <taxon>Flavobacteriia</taxon>
        <taxon>Flavobacteriales</taxon>
        <taxon>Flavobacteriaceae</taxon>
        <taxon>Algibacter</taxon>
    </lineage>
</organism>
<gene>
    <name evidence="1" type="ORF">JCM19274_2778</name>
</gene>
<proteinExistence type="predicted"/>
<dbReference type="RefSeq" id="WP_042500603.1">
    <property type="nucleotide sequence ID" value="NZ_BBNU01000021.1"/>
</dbReference>
<dbReference type="Proteomes" id="UP000029643">
    <property type="component" value="Unassembled WGS sequence"/>
</dbReference>
<protein>
    <submittedName>
        <fullName evidence="1">Uncharacterized protein</fullName>
    </submittedName>
</protein>
<dbReference type="AlphaFoldDB" id="A0A090X6Y0"/>
<name>A0A090X6Y0_9FLAO</name>
<dbReference type="Gene3D" id="2.160.20.10">
    <property type="entry name" value="Single-stranded right-handed beta-helix, Pectin lyase-like"/>
    <property type="match status" value="1"/>
</dbReference>
<sequence length="98" mass="10909">MFFIIALQCQSQQSAVWDDFKEAKINNTEAILPDFSYAGYMYSEVAIPDLGYKIFNVTDFGAVPNDDKSDKKAIKLAIAEASKNGGKVLCFFRKGNIL</sequence>
<dbReference type="SUPFAM" id="SSF51126">
    <property type="entry name" value="Pectin lyase-like"/>
    <property type="match status" value="1"/>
</dbReference>